<proteinExistence type="predicted"/>
<accession>A0A076EA76</accession>
<dbReference type="Pfam" id="PF01494">
    <property type="entry name" value="FAD_binding_3"/>
    <property type="match status" value="1"/>
</dbReference>
<dbReference type="InterPro" id="IPR002938">
    <property type="entry name" value="FAD-bd"/>
</dbReference>
<dbReference type="InterPro" id="IPR036188">
    <property type="entry name" value="FAD/NAD-bd_sf"/>
</dbReference>
<evidence type="ECO:0000259" key="1">
    <source>
        <dbReference type="Pfam" id="PF01494"/>
    </source>
</evidence>
<dbReference type="PRINTS" id="PR00420">
    <property type="entry name" value="RNGMNOXGNASE"/>
</dbReference>
<organism evidence="2 3">
    <name type="scientific">Rhodococcus opacus</name>
    <name type="common">Nocardia opaca</name>
    <dbReference type="NCBI Taxonomy" id="37919"/>
    <lineage>
        <taxon>Bacteria</taxon>
        <taxon>Bacillati</taxon>
        <taxon>Actinomycetota</taxon>
        <taxon>Actinomycetes</taxon>
        <taxon>Mycobacteriales</taxon>
        <taxon>Nocardiaceae</taxon>
        <taxon>Rhodococcus</taxon>
    </lineage>
</organism>
<dbReference type="Proteomes" id="UP000028488">
    <property type="component" value="Chromosome"/>
</dbReference>
<dbReference type="Gene3D" id="3.50.50.60">
    <property type="entry name" value="FAD/NAD(P)-binding domain"/>
    <property type="match status" value="1"/>
</dbReference>
<sequence>MYDVIVVGARCAGASLAMLLARGGHRVALVDRASFPSDTMSTHFLWQRAAFRLRDWGLLDRLHARGCAPIEQITFDVGPVQMSGIGPGVEGQTAVYCPRRTVLDTVLVEAAVEAGAELIDGVVVDDVVWADGRASGVRGRRRGAGGSLSLRAPLVVGADGLHSTVARRVAARVYNHHPPLTCVYYSYWSGLGDVRASFHARTGQLILVWPTNDGLTCIYVGWPRREFARVRTDLDRSFHAALDLVPGLRDTVASGHREQRFVGTADLPNQYRTSVGPGWALLGDAGHHKDPSTGMGIADAFLSADLLAEAIHSARAGRPVDDTLGDYPRQRDQLTANGFELALNTARLAPLSNGLTAFYRAAATQPEVVERIFGVLGGSVPIRDVYSAPRIASVLAQANA</sequence>
<protein>
    <submittedName>
        <fullName evidence="2">Oxidoreductase</fullName>
    </submittedName>
</protein>
<gene>
    <name evidence="2" type="ORF">EP51_00125</name>
</gene>
<dbReference type="PANTHER" id="PTHR42685">
    <property type="entry name" value="GERANYLGERANYL DIPHOSPHATE REDUCTASE"/>
    <property type="match status" value="1"/>
</dbReference>
<dbReference type="AlphaFoldDB" id="A0A076EA76"/>
<dbReference type="SUPFAM" id="SSF51905">
    <property type="entry name" value="FAD/NAD(P)-binding domain"/>
    <property type="match status" value="1"/>
</dbReference>
<evidence type="ECO:0000313" key="2">
    <source>
        <dbReference type="EMBL" id="AII03165.1"/>
    </source>
</evidence>
<evidence type="ECO:0000313" key="3">
    <source>
        <dbReference type="Proteomes" id="UP000028488"/>
    </source>
</evidence>
<name>A0A076EA76_RHOOP</name>
<reference evidence="2 3" key="1">
    <citation type="submission" date="2014-07" db="EMBL/GenBank/DDBJ databases">
        <title>Genome Sequence of Rhodococcus opacus Strain R7, a Biodegrader of Mono- and Polycyclic Aromatic Hydrocarbons.</title>
        <authorList>
            <person name="Di Gennaro P."/>
            <person name="Zampolli J."/>
            <person name="Presti I."/>
            <person name="Cappelletti M."/>
            <person name="D'Ursi P."/>
            <person name="Orro A."/>
            <person name="Mezzelani A."/>
            <person name="Milanesi L."/>
        </authorList>
    </citation>
    <scope>NUCLEOTIDE SEQUENCE [LARGE SCALE GENOMIC DNA]</scope>
    <source>
        <strain evidence="2 3">R7</strain>
    </source>
</reference>
<dbReference type="GO" id="GO:0071949">
    <property type="term" value="F:FAD binding"/>
    <property type="evidence" value="ECO:0007669"/>
    <property type="project" value="InterPro"/>
</dbReference>
<dbReference type="InterPro" id="IPR050407">
    <property type="entry name" value="Geranylgeranyl_reductase"/>
</dbReference>
<dbReference type="PANTHER" id="PTHR42685:SF22">
    <property type="entry name" value="CONDITIONED MEDIUM FACTOR RECEPTOR 1"/>
    <property type="match status" value="1"/>
</dbReference>
<dbReference type="RefSeq" id="WP_128638227.1">
    <property type="nucleotide sequence ID" value="NZ_CP008947.1"/>
</dbReference>
<dbReference type="eggNOG" id="COG0644">
    <property type="taxonomic scope" value="Bacteria"/>
</dbReference>
<dbReference type="EMBL" id="CP008947">
    <property type="protein sequence ID" value="AII03165.1"/>
    <property type="molecule type" value="Genomic_DNA"/>
</dbReference>
<feature type="domain" description="FAD-binding" evidence="1">
    <location>
        <begin position="2"/>
        <end position="333"/>
    </location>
</feature>